<dbReference type="AlphaFoldDB" id="A0A9W9PKY4"/>
<sequence length="364" mass="41456">MAAGITPPGSVLEPPLTPPPTAEKPLSRSARSVVDYLRLHRAGHWSRAWWERRLRPNDYMQVLRVLDTDESLRNYVDDKVRYDYDPCRYCLTIRMPSPLHDTFCARIVDEVSKQIRQYQQNSPVADFAKEVEHFATSRILIPEAAQDGKPTFSRREPDASFGHRQAHFPGVIMEVCYSQKSRCISHLADEYILNTDGSVNVVVAFDVQYKGSRKATISVWRPEYITTEGVEEFRTTAVIDAQPFRTDTGDPAEGIALRLSLRDFATEELSQGKAGLDYEILVTSKQLCEFLSSAEARQQVQTQRQGSINRIRPGALKRRRPQTPPEEPSSDESSMERNREYKRERRSSDYRPSSSSGDSGSELH</sequence>
<dbReference type="RefSeq" id="XP_058336094.1">
    <property type="nucleotide sequence ID" value="XM_058470063.1"/>
</dbReference>
<evidence type="ECO:0000313" key="2">
    <source>
        <dbReference type="EMBL" id="KAJ5249315.1"/>
    </source>
</evidence>
<feature type="region of interest" description="Disordered" evidence="1">
    <location>
        <begin position="1"/>
        <end position="27"/>
    </location>
</feature>
<accession>A0A9W9PKY4</accession>
<comment type="caution">
    <text evidence="2">The sequence shown here is derived from an EMBL/GenBank/DDBJ whole genome shotgun (WGS) entry which is preliminary data.</text>
</comment>
<keyword evidence="3" id="KW-1185">Reference proteome</keyword>
<name>A0A9W9PKY4_9EURO</name>
<protein>
    <submittedName>
        <fullName evidence="2">Uncharacterized protein</fullName>
    </submittedName>
</protein>
<dbReference type="OrthoDB" id="3485856at2759"/>
<proteinExistence type="predicted"/>
<evidence type="ECO:0000313" key="3">
    <source>
        <dbReference type="Proteomes" id="UP001150941"/>
    </source>
</evidence>
<evidence type="ECO:0000256" key="1">
    <source>
        <dbReference type="SAM" id="MobiDB-lite"/>
    </source>
</evidence>
<gene>
    <name evidence="2" type="ORF">N7468_000766</name>
</gene>
<organism evidence="2 3">
    <name type="scientific">Penicillium chermesinum</name>
    <dbReference type="NCBI Taxonomy" id="63820"/>
    <lineage>
        <taxon>Eukaryota</taxon>
        <taxon>Fungi</taxon>
        <taxon>Dikarya</taxon>
        <taxon>Ascomycota</taxon>
        <taxon>Pezizomycotina</taxon>
        <taxon>Eurotiomycetes</taxon>
        <taxon>Eurotiomycetidae</taxon>
        <taxon>Eurotiales</taxon>
        <taxon>Aspergillaceae</taxon>
        <taxon>Penicillium</taxon>
    </lineage>
</organism>
<reference evidence="2" key="2">
    <citation type="journal article" date="2023" name="IMA Fungus">
        <title>Comparative genomic study of the Penicillium genus elucidates a diverse pangenome and 15 lateral gene transfer events.</title>
        <authorList>
            <person name="Petersen C."/>
            <person name="Sorensen T."/>
            <person name="Nielsen M.R."/>
            <person name="Sondergaard T.E."/>
            <person name="Sorensen J.L."/>
            <person name="Fitzpatrick D.A."/>
            <person name="Frisvad J.C."/>
            <person name="Nielsen K.L."/>
        </authorList>
    </citation>
    <scope>NUCLEOTIDE SEQUENCE</scope>
    <source>
        <strain evidence="2">IBT 19713</strain>
    </source>
</reference>
<reference evidence="2" key="1">
    <citation type="submission" date="2022-11" db="EMBL/GenBank/DDBJ databases">
        <authorList>
            <person name="Petersen C."/>
        </authorList>
    </citation>
    <scope>NUCLEOTIDE SEQUENCE</scope>
    <source>
        <strain evidence="2">IBT 19713</strain>
    </source>
</reference>
<dbReference type="EMBL" id="JAPQKS010000001">
    <property type="protein sequence ID" value="KAJ5249315.1"/>
    <property type="molecule type" value="Genomic_DNA"/>
</dbReference>
<dbReference type="GeneID" id="83197366"/>
<feature type="region of interest" description="Disordered" evidence="1">
    <location>
        <begin position="300"/>
        <end position="364"/>
    </location>
</feature>
<feature type="compositionally biased region" description="Low complexity" evidence="1">
    <location>
        <begin position="350"/>
        <end position="364"/>
    </location>
</feature>
<dbReference type="Proteomes" id="UP001150941">
    <property type="component" value="Unassembled WGS sequence"/>
</dbReference>
<feature type="compositionally biased region" description="Basic and acidic residues" evidence="1">
    <location>
        <begin position="334"/>
        <end position="349"/>
    </location>
</feature>